<dbReference type="PANTHER" id="PTHR30121:SF11">
    <property type="entry name" value="AAA+ ATPASE DOMAIN-CONTAINING PROTEIN"/>
    <property type="match status" value="1"/>
</dbReference>
<feature type="domain" description="TraG P-loop" evidence="1">
    <location>
        <begin position="181"/>
        <end position="524"/>
    </location>
</feature>
<dbReference type="Gene3D" id="3.40.50.300">
    <property type="entry name" value="P-loop containing nucleotide triphosphate hydrolases"/>
    <property type="match status" value="1"/>
</dbReference>
<evidence type="ECO:0000259" key="1">
    <source>
        <dbReference type="Pfam" id="PF19044"/>
    </source>
</evidence>
<dbReference type="PANTHER" id="PTHR30121">
    <property type="entry name" value="UNCHARACTERIZED PROTEIN YJGR-RELATED"/>
    <property type="match status" value="1"/>
</dbReference>
<dbReference type="Proteomes" id="UP000268094">
    <property type="component" value="Unassembled WGS sequence"/>
</dbReference>
<accession>A0A3A8HKE9</accession>
<name>A0A3A8HKE9_9BACT</name>
<dbReference type="InterPro" id="IPR051162">
    <property type="entry name" value="T4SS_component"/>
</dbReference>
<dbReference type="AlphaFoldDB" id="A0A3A8HKE9"/>
<evidence type="ECO:0000313" key="3">
    <source>
        <dbReference type="Proteomes" id="UP000268094"/>
    </source>
</evidence>
<keyword evidence="3" id="KW-1185">Reference proteome</keyword>
<dbReference type="SUPFAM" id="SSF52540">
    <property type="entry name" value="P-loop containing nucleoside triphosphate hydrolases"/>
    <property type="match status" value="1"/>
</dbReference>
<dbReference type="InterPro" id="IPR027417">
    <property type="entry name" value="P-loop_NTPase"/>
</dbReference>
<dbReference type="InterPro" id="IPR043964">
    <property type="entry name" value="P-loop_TraG"/>
</dbReference>
<dbReference type="Gene3D" id="1.10.8.730">
    <property type="match status" value="1"/>
</dbReference>
<proteinExistence type="predicted"/>
<gene>
    <name evidence="2" type="ORF">D7V88_40930</name>
</gene>
<dbReference type="CDD" id="cd01127">
    <property type="entry name" value="TrwB_TraG_TraD_VirD4"/>
    <property type="match status" value="1"/>
</dbReference>
<comment type="caution">
    <text evidence="2">The sequence shown here is derived from an EMBL/GenBank/DDBJ whole genome shotgun (WGS) entry which is preliminary data.</text>
</comment>
<dbReference type="EMBL" id="RAVZ01000629">
    <property type="protein sequence ID" value="RKG67820.1"/>
    <property type="molecule type" value="Genomic_DNA"/>
</dbReference>
<reference evidence="3" key="1">
    <citation type="submission" date="2018-09" db="EMBL/GenBank/DDBJ databases">
        <authorList>
            <person name="Livingstone P.G."/>
            <person name="Whitworth D.E."/>
        </authorList>
    </citation>
    <scope>NUCLEOTIDE SEQUENCE [LARGE SCALE GENOMIC DNA]</scope>
    <source>
        <strain evidence="3">CA054A</strain>
    </source>
</reference>
<evidence type="ECO:0000313" key="2">
    <source>
        <dbReference type="EMBL" id="RKG67820.1"/>
    </source>
</evidence>
<protein>
    <recommendedName>
        <fullName evidence="1">TraG P-loop domain-containing protein</fullName>
    </recommendedName>
</protein>
<dbReference type="Pfam" id="PF19044">
    <property type="entry name" value="P-loop_TraG"/>
    <property type="match status" value="1"/>
</dbReference>
<organism evidence="2 3">
    <name type="scientific">Corallococcus terminator</name>
    <dbReference type="NCBI Taxonomy" id="2316733"/>
    <lineage>
        <taxon>Bacteria</taxon>
        <taxon>Pseudomonadati</taxon>
        <taxon>Myxococcota</taxon>
        <taxon>Myxococcia</taxon>
        <taxon>Myxococcales</taxon>
        <taxon>Cystobacterineae</taxon>
        <taxon>Myxococcaceae</taxon>
        <taxon>Corallococcus</taxon>
    </lineage>
</organism>
<sequence>MVATVSIAPQKGRKGALNRRSEFVTFAKKLAARLGLGEESASAAVENASVQGSIMRLLVELQEMHSKIVDVSVAVLLEAQTLEELDAQTEGTRRTFNAVDNAELLVEEEAQLPVFFSMFPGGAAYPLRRKGVTSRNAADLLPMFGAWRGVQQAVSLLRTPAQDPVAFDFFDSSHPSTHGAVAAATGSGKSFQFGALVADARAAGREVILLDNGGSWRLLTLALGGQYIPLDASVSICPFQPRADVLLGDGTYDDKEMADVVRFIQVCATDHTMPAFDKVTWGLVSRAVRLAYDGLRGQPERRPIMETFVDQLMAACLDAEDKLVARDLIRRLWSCTKGDYARMLNTPSTLDFTSPMLTFDLAGVSGDPVMKVIAMATITGLVQARAAKALRLRGVRTVFGVDEAHELLKTEATQEFLEHAYRKFRKAGIACWLISQNFSDFAKARCGPVILDNSTVKIILFHEKGGYGPLVDAFKMTPRAAEALKSLSRQPGVYADFFLAYGASSSVIRNQVDPYLYWLLTTDPLDADLRRRAQDTNPRMDELDVARHLAAEYPFGARTRRAASHAA</sequence>